<evidence type="ECO:0000256" key="6">
    <source>
        <dbReference type="ARBA" id="ARBA00023157"/>
    </source>
</evidence>
<dbReference type="GeneID" id="111124576"/>
<keyword evidence="11" id="KW-1185">Reference proteome</keyword>
<dbReference type="InterPro" id="IPR001590">
    <property type="entry name" value="Peptidase_M12B"/>
</dbReference>
<dbReference type="GO" id="GO:0046872">
    <property type="term" value="F:metal ion binding"/>
    <property type="evidence" value="ECO:0007669"/>
    <property type="project" value="UniProtKB-KW"/>
</dbReference>
<gene>
    <name evidence="12" type="primary">LOC111124576</name>
</gene>
<dbReference type="Pfam" id="PF13688">
    <property type="entry name" value="Reprolysin_5"/>
    <property type="match status" value="1"/>
</dbReference>
<dbReference type="Pfam" id="PF17771">
    <property type="entry name" value="ADAMTS_CR_2"/>
    <property type="match status" value="1"/>
</dbReference>
<dbReference type="PROSITE" id="PS50215">
    <property type="entry name" value="ADAM_MEPRO"/>
    <property type="match status" value="1"/>
</dbReference>
<sequence>MSVIQRDLLSSRNPIYTALYLFLTIQFCGVLIFAGHINEKEQTYTLNIPWHIGNVHPRHVQYTVHGIPEIQTLRLKRNDNININVPTCVIDQGFTICEYGNIQDIAFYHTTDRQGAFAITVDNRAHTNPKTQLEGVLVAGKDAFLLEPNGPLGHSLTPSHNHRIMKRSSYINSQYLDNWHSSTSRHEMTYMDRRMVQLTDRHTFQDFQDNMLHDVNFSTKRPYVVEVLVLIDNSLYQKFYKRHGGDEQETMTKLKYYFAHIVNGMDLRYSSINNTGFTISIRLAGFFIAKNASDLPFVMTYRQGGDRRSKVDGSSTLLGLTNFLKSKKDLPHHDHAMLFTEYDATNGRGYILGTSYLSGICTAMSTSVIVDHGSYNSAGIAAHELGHNLGVIYHDGDENPVSRHCPRELNYIMAPSSAIINSKTKEYSFKFSDCSIAQMEDHVNLLTQRARIFRRKGNCLADDAGPSYATMVVKPYLTIPPGQLEDVHTQCRQLYGNESFMCPPATTDEMCYKMYCFDPGRKMCITGSEQRAAMGTSCGDKKWCKLGKCVRDEKAPTVPDNCPFPDVPPPRASCKEDATPMQCQDPIFYKRCCQSCNRNFTEEDFCRDSKILINGLKCDQFIAKYTQEICNYDPNVKNFCCASCKKSIAYAPTPPTPTRSAPVNCQDNLFVRINSLPCEVFVAKNGLCDRPIVQQHCCGSCQAWNDLKK</sequence>
<dbReference type="SUPFAM" id="SSF55486">
    <property type="entry name" value="Metalloproteases ('zincins'), catalytic domain"/>
    <property type="match status" value="1"/>
</dbReference>
<proteinExistence type="predicted"/>
<evidence type="ECO:0000256" key="4">
    <source>
        <dbReference type="ARBA" id="ARBA00022833"/>
    </source>
</evidence>
<evidence type="ECO:0000256" key="9">
    <source>
        <dbReference type="SAM" id="Phobius"/>
    </source>
</evidence>
<evidence type="ECO:0000256" key="3">
    <source>
        <dbReference type="ARBA" id="ARBA00022801"/>
    </source>
</evidence>
<evidence type="ECO:0000313" key="12">
    <source>
        <dbReference type="RefSeq" id="XP_022323250.1"/>
    </source>
</evidence>
<dbReference type="KEGG" id="cvn:111124576"/>
<dbReference type="AlphaFoldDB" id="A0A8B8D6I9"/>
<evidence type="ECO:0000256" key="1">
    <source>
        <dbReference type="ARBA" id="ARBA00022670"/>
    </source>
</evidence>
<feature type="domain" description="Peptidase M12B" evidence="10">
    <location>
        <begin position="223"/>
        <end position="440"/>
    </location>
</feature>
<keyword evidence="9" id="KW-0812">Transmembrane</keyword>
<feature type="transmembrane region" description="Helical" evidence="9">
    <location>
        <begin position="15"/>
        <end position="37"/>
    </location>
</feature>
<evidence type="ECO:0000256" key="8">
    <source>
        <dbReference type="PROSITE-ProRule" id="PRU00276"/>
    </source>
</evidence>
<evidence type="ECO:0000259" key="10">
    <source>
        <dbReference type="PROSITE" id="PS50215"/>
    </source>
</evidence>
<keyword evidence="4" id="KW-0862">Zinc</keyword>
<protein>
    <submittedName>
        <fullName evidence="12">Zinc metalloproteinase-disintegrin-like berythractivase isoform X1</fullName>
    </submittedName>
</protein>
<dbReference type="RefSeq" id="XP_022323250.1">
    <property type="nucleotide sequence ID" value="XM_022467542.1"/>
</dbReference>
<keyword evidence="7" id="KW-0325">Glycoprotein</keyword>
<keyword evidence="3" id="KW-0378">Hydrolase</keyword>
<dbReference type="GO" id="GO:0006508">
    <property type="term" value="P:proteolysis"/>
    <property type="evidence" value="ECO:0007669"/>
    <property type="project" value="UniProtKB-KW"/>
</dbReference>
<keyword evidence="1" id="KW-0645">Protease</keyword>
<organism evidence="11 12">
    <name type="scientific">Crassostrea virginica</name>
    <name type="common">Eastern oyster</name>
    <dbReference type="NCBI Taxonomy" id="6565"/>
    <lineage>
        <taxon>Eukaryota</taxon>
        <taxon>Metazoa</taxon>
        <taxon>Spiralia</taxon>
        <taxon>Lophotrochozoa</taxon>
        <taxon>Mollusca</taxon>
        <taxon>Bivalvia</taxon>
        <taxon>Autobranchia</taxon>
        <taxon>Pteriomorphia</taxon>
        <taxon>Ostreida</taxon>
        <taxon>Ostreoidea</taxon>
        <taxon>Ostreidae</taxon>
        <taxon>Crassostrea</taxon>
    </lineage>
</organism>
<dbReference type="Gene3D" id="3.40.390.10">
    <property type="entry name" value="Collagenase (Catalytic Domain)"/>
    <property type="match status" value="1"/>
</dbReference>
<keyword evidence="2" id="KW-0479">Metal-binding</keyword>
<evidence type="ECO:0000256" key="5">
    <source>
        <dbReference type="ARBA" id="ARBA00023049"/>
    </source>
</evidence>
<comment type="caution">
    <text evidence="8">Lacks conserved residue(s) required for the propagation of feature annotation.</text>
</comment>
<accession>A0A8B8D6I9</accession>
<dbReference type="GO" id="GO:0004222">
    <property type="term" value="F:metalloendopeptidase activity"/>
    <property type="evidence" value="ECO:0007669"/>
    <property type="project" value="InterPro"/>
</dbReference>
<name>A0A8B8D6I9_CRAVI</name>
<feature type="active site" evidence="8">
    <location>
        <position position="384"/>
    </location>
</feature>
<dbReference type="InterPro" id="IPR024079">
    <property type="entry name" value="MetalloPept_cat_dom_sf"/>
</dbReference>
<evidence type="ECO:0000256" key="2">
    <source>
        <dbReference type="ARBA" id="ARBA00022723"/>
    </source>
</evidence>
<dbReference type="OrthoDB" id="10035764at2759"/>
<evidence type="ECO:0000256" key="7">
    <source>
        <dbReference type="ARBA" id="ARBA00023180"/>
    </source>
</evidence>
<keyword evidence="6" id="KW-1015">Disulfide bond</keyword>
<evidence type="ECO:0000313" key="11">
    <source>
        <dbReference type="Proteomes" id="UP000694844"/>
    </source>
</evidence>
<reference evidence="12" key="1">
    <citation type="submission" date="2025-08" db="UniProtKB">
        <authorList>
            <consortium name="RefSeq"/>
        </authorList>
    </citation>
    <scope>IDENTIFICATION</scope>
    <source>
        <tissue evidence="12">Whole sample</tissue>
    </source>
</reference>
<dbReference type="Proteomes" id="UP000694844">
    <property type="component" value="Chromosome 3"/>
</dbReference>
<dbReference type="Gene3D" id="3.40.1620.60">
    <property type="match status" value="1"/>
</dbReference>
<keyword evidence="9" id="KW-1133">Transmembrane helix</keyword>
<keyword evidence="9" id="KW-0472">Membrane</keyword>
<keyword evidence="5" id="KW-0482">Metalloprotease</keyword>
<dbReference type="InterPro" id="IPR041645">
    <property type="entry name" value="ADAMTS_CR_2"/>
</dbReference>